<dbReference type="GO" id="GO:0003824">
    <property type="term" value="F:catalytic activity"/>
    <property type="evidence" value="ECO:0007669"/>
    <property type="project" value="InterPro"/>
</dbReference>
<dbReference type="AlphaFoldDB" id="A0YEC0"/>
<proteinExistence type="inferred from homology"/>
<gene>
    <name evidence="2" type="ORF">GP2143_02494</name>
</gene>
<dbReference type="InterPro" id="IPR029045">
    <property type="entry name" value="ClpP/crotonase-like_dom_sf"/>
</dbReference>
<dbReference type="STRING" id="247633.GP2143_02494"/>
<accession>A0YEC0</accession>
<dbReference type="CDD" id="cd06558">
    <property type="entry name" value="crotonase-like"/>
    <property type="match status" value="1"/>
</dbReference>
<dbReference type="EMBL" id="AAVT01000006">
    <property type="protein sequence ID" value="EAW30756.1"/>
    <property type="molecule type" value="Genomic_DNA"/>
</dbReference>
<dbReference type="Pfam" id="PF00378">
    <property type="entry name" value="ECH_1"/>
    <property type="match status" value="1"/>
</dbReference>
<dbReference type="PANTHER" id="PTHR43459">
    <property type="entry name" value="ENOYL-COA HYDRATASE"/>
    <property type="match status" value="1"/>
</dbReference>
<dbReference type="InterPro" id="IPR001753">
    <property type="entry name" value="Enoyl-CoA_hydra/iso"/>
</dbReference>
<dbReference type="OrthoDB" id="9775794at2"/>
<dbReference type="PANTHER" id="PTHR43459:SF1">
    <property type="entry name" value="EG:BACN32G11.4 PROTEIN"/>
    <property type="match status" value="1"/>
</dbReference>
<evidence type="ECO:0000313" key="3">
    <source>
        <dbReference type="Proteomes" id="UP000004931"/>
    </source>
</evidence>
<dbReference type="PROSITE" id="PS00166">
    <property type="entry name" value="ENOYL_COA_HYDRATASE"/>
    <property type="match status" value="1"/>
</dbReference>
<name>A0YEC0_9GAMM</name>
<sequence>MAYDYQTISSRLEDGVMTAVMNSPPINIMTPSMYTDLVAFTAEVEADHGVRVLVLESADPDFFIAHFDVPTILEFPTDTAAQKSDQLTDFHAMCERVRTMSKPTIAKIAGRVGGGGSEFSSACDMRFGLLRKTIINQMEVPLGILPGGGGTQYLPRLLGRGRAMEVILGGIDIDAETAEKWGYLNRAFETMVELDSYVTQLAKRMALWPPHAIALAKQSILNSSMPVVDGLKEEAYLFQQTLRHPSATENMNKALELGAQTREGEMRIADVSEEVGLAAKKD</sequence>
<evidence type="ECO:0000313" key="2">
    <source>
        <dbReference type="EMBL" id="EAW30756.1"/>
    </source>
</evidence>
<reference evidence="2 3" key="1">
    <citation type="journal article" date="2010" name="J. Bacteriol.">
        <title>Genome sequence of the oligotrophic marine Gammaproteobacterium HTCC2143, isolated from the Oregon Coast.</title>
        <authorList>
            <person name="Oh H.M."/>
            <person name="Kang I."/>
            <person name="Ferriera S."/>
            <person name="Giovannoni S.J."/>
            <person name="Cho J.C."/>
        </authorList>
    </citation>
    <scope>NUCLEOTIDE SEQUENCE [LARGE SCALE GENOMIC DNA]</scope>
    <source>
        <strain evidence="2 3">HTCC2143</strain>
    </source>
</reference>
<protein>
    <submittedName>
        <fullName evidence="2">Putative enoyl-CoA hydratase</fullName>
    </submittedName>
</protein>
<dbReference type="Gene3D" id="3.90.226.10">
    <property type="entry name" value="2-enoyl-CoA Hydratase, Chain A, domain 1"/>
    <property type="match status" value="1"/>
</dbReference>
<evidence type="ECO:0000256" key="1">
    <source>
        <dbReference type="RuleBase" id="RU003707"/>
    </source>
</evidence>
<comment type="caution">
    <text evidence="2">The sequence shown here is derived from an EMBL/GenBank/DDBJ whole genome shotgun (WGS) entry which is preliminary data.</text>
</comment>
<dbReference type="SUPFAM" id="SSF52096">
    <property type="entry name" value="ClpP/crotonase"/>
    <property type="match status" value="1"/>
</dbReference>
<keyword evidence="3" id="KW-1185">Reference proteome</keyword>
<organism evidence="2 3">
    <name type="scientific">marine gamma proteobacterium HTCC2143</name>
    <dbReference type="NCBI Taxonomy" id="247633"/>
    <lineage>
        <taxon>Bacteria</taxon>
        <taxon>Pseudomonadati</taxon>
        <taxon>Pseudomonadota</taxon>
        <taxon>Gammaproteobacteria</taxon>
        <taxon>Cellvibrionales</taxon>
        <taxon>Spongiibacteraceae</taxon>
        <taxon>BD1-7 clade</taxon>
    </lineage>
</organism>
<dbReference type="Proteomes" id="UP000004931">
    <property type="component" value="Unassembled WGS sequence"/>
</dbReference>
<dbReference type="InterPro" id="IPR018376">
    <property type="entry name" value="Enoyl-CoA_hyd/isom_CS"/>
</dbReference>
<comment type="similarity">
    <text evidence="1">Belongs to the enoyl-CoA hydratase/isomerase family.</text>
</comment>
<dbReference type="eggNOG" id="COG1024">
    <property type="taxonomic scope" value="Bacteria"/>
</dbReference>